<dbReference type="Pfam" id="PF02518">
    <property type="entry name" value="HATPase_c"/>
    <property type="match status" value="1"/>
</dbReference>
<evidence type="ECO:0000256" key="1">
    <source>
        <dbReference type="ARBA" id="ARBA00022630"/>
    </source>
</evidence>
<feature type="domain" description="PAC" evidence="6">
    <location>
        <begin position="84"/>
        <end position="138"/>
    </location>
</feature>
<dbReference type="InterPro" id="IPR005467">
    <property type="entry name" value="His_kinase_dom"/>
</dbReference>
<reference evidence="7 8" key="1">
    <citation type="submission" date="2022-06" db="EMBL/GenBank/DDBJ databases">
        <title>Mesorhizobium sp. strain RP14 Genome sequencing and assembly.</title>
        <authorList>
            <person name="Kim I."/>
        </authorList>
    </citation>
    <scope>NUCLEOTIDE SEQUENCE [LARGE SCALE GENOMIC DNA]</scope>
    <source>
        <strain evidence="8">RP14(2022)</strain>
    </source>
</reference>
<evidence type="ECO:0000313" key="7">
    <source>
        <dbReference type="EMBL" id="MCO6051366.1"/>
    </source>
</evidence>
<dbReference type="CDD" id="cd00130">
    <property type="entry name" value="PAS"/>
    <property type="match status" value="1"/>
</dbReference>
<evidence type="ECO:0000259" key="4">
    <source>
        <dbReference type="PROSITE" id="PS50109"/>
    </source>
</evidence>
<dbReference type="SUPFAM" id="SSF55874">
    <property type="entry name" value="ATPase domain of HSP90 chaperone/DNA topoisomerase II/histidine kinase"/>
    <property type="match status" value="1"/>
</dbReference>
<protein>
    <submittedName>
        <fullName evidence="7">PAS domain-containing protein</fullName>
    </submittedName>
</protein>
<dbReference type="Pfam" id="PF13426">
    <property type="entry name" value="PAS_9"/>
    <property type="match status" value="1"/>
</dbReference>
<dbReference type="Proteomes" id="UP001205906">
    <property type="component" value="Unassembled WGS sequence"/>
</dbReference>
<evidence type="ECO:0000259" key="5">
    <source>
        <dbReference type="PROSITE" id="PS50112"/>
    </source>
</evidence>
<keyword evidence="2" id="KW-0288">FMN</keyword>
<dbReference type="Gene3D" id="3.30.450.20">
    <property type="entry name" value="PAS domain"/>
    <property type="match status" value="1"/>
</dbReference>
<keyword evidence="8" id="KW-1185">Reference proteome</keyword>
<comment type="caution">
    <text evidence="7">The sequence shown here is derived from an EMBL/GenBank/DDBJ whole genome shotgun (WGS) entry which is preliminary data.</text>
</comment>
<gene>
    <name evidence="7" type="ORF">NGM99_16400</name>
</gene>
<accession>A0ABT1CBM8</accession>
<evidence type="ECO:0000256" key="3">
    <source>
        <dbReference type="ARBA" id="ARBA00022991"/>
    </source>
</evidence>
<dbReference type="InterPro" id="IPR000014">
    <property type="entry name" value="PAS"/>
</dbReference>
<dbReference type="Pfam" id="PF07568">
    <property type="entry name" value="HisKA_2"/>
    <property type="match status" value="1"/>
</dbReference>
<feature type="domain" description="Histidine kinase" evidence="4">
    <location>
        <begin position="145"/>
        <end position="339"/>
    </location>
</feature>
<dbReference type="InterPro" id="IPR001610">
    <property type="entry name" value="PAC"/>
</dbReference>
<dbReference type="PANTHER" id="PTHR47429:SF2">
    <property type="entry name" value="PROTEIN TWIN LOV 1"/>
    <property type="match status" value="1"/>
</dbReference>
<dbReference type="SMART" id="SM00387">
    <property type="entry name" value="HATPase_c"/>
    <property type="match status" value="1"/>
</dbReference>
<organism evidence="7 8">
    <name type="scientific">Mesorhizobium liriopis</name>
    <dbReference type="NCBI Taxonomy" id="2953882"/>
    <lineage>
        <taxon>Bacteria</taxon>
        <taxon>Pseudomonadati</taxon>
        <taxon>Pseudomonadota</taxon>
        <taxon>Alphaproteobacteria</taxon>
        <taxon>Hyphomicrobiales</taxon>
        <taxon>Phyllobacteriaceae</taxon>
        <taxon>Mesorhizobium</taxon>
    </lineage>
</organism>
<keyword evidence="1" id="KW-0285">Flavoprotein</keyword>
<dbReference type="EMBL" id="JAMXQS010000008">
    <property type="protein sequence ID" value="MCO6051366.1"/>
    <property type="molecule type" value="Genomic_DNA"/>
</dbReference>
<dbReference type="RefSeq" id="WP_252820882.1">
    <property type="nucleotide sequence ID" value="NZ_JAMXQS010000008.1"/>
</dbReference>
<name>A0ABT1CBM8_9HYPH</name>
<dbReference type="InterPro" id="IPR011495">
    <property type="entry name" value="Sig_transdc_His_kin_sub2_dim/P"/>
</dbReference>
<dbReference type="PROSITE" id="PS50112">
    <property type="entry name" value="PAS"/>
    <property type="match status" value="1"/>
</dbReference>
<dbReference type="InterPro" id="IPR035965">
    <property type="entry name" value="PAS-like_dom_sf"/>
</dbReference>
<feature type="domain" description="PAS" evidence="5">
    <location>
        <begin position="37"/>
        <end position="59"/>
    </location>
</feature>
<dbReference type="PROSITE" id="PS50109">
    <property type="entry name" value="HIS_KIN"/>
    <property type="match status" value="1"/>
</dbReference>
<dbReference type="InterPro" id="IPR000700">
    <property type="entry name" value="PAS-assoc_C"/>
</dbReference>
<evidence type="ECO:0000259" key="6">
    <source>
        <dbReference type="PROSITE" id="PS50113"/>
    </source>
</evidence>
<evidence type="ECO:0000313" key="8">
    <source>
        <dbReference type="Proteomes" id="UP001205906"/>
    </source>
</evidence>
<dbReference type="NCBIfam" id="TIGR00229">
    <property type="entry name" value="sensory_box"/>
    <property type="match status" value="1"/>
</dbReference>
<proteinExistence type="predicted"/>
<dbReference type="InterPro" id="IPR003594">
    <property type="entry name" value="HATPase_dom"/>
</dbReference>
<dbReference type="Gene3D" id="3.30.565.10">
    <property type="entry name" value="Histidine kinase-like ATPase, C-terminal domain"/>
    <property type="match status" value="1"/>
</dbReference>
<evidence type="ECO:0000256" key="2">
    <source>
        <dbReference type="ARBA" id="ARBA00022643"/>
    </source>
</evidence>
<sequence>MDKQVARLEERDVHSLALSHVPLALVLTNPHLEDDPIIYVNRAFEAVTGYSRASAIGRNCRFLQGADTNRETIAHLSARIAAREEVTVDLLNYRADGVPFWNRLHVVPLLDEAGDVQFHMGVQRLLGSRREATIAGGSDDMPLREVTHRVKNHLAMVVSMIRTQSRAATTNPQQDFLNLARRVESLQLLYQEMSDNGVGSVSDEKVALGAYVTRVASAVSYLGSGGGIRTNVDVEFVESRLEIAAQIGLILSEILTNAYQHAFAARMHGLVDVTLRRRDGGIRLQVVDDGVGMPENRHWPESGSLGGRIVRSLVNGLDARLSVDRLSVGTQVTLDIPLH</sequence>
<dbReference type="SUPFAM" id="SSF55785">
    <property type="entry name" value="PYP-like sensor domain (PAS domain)"/>
    <property type="match status" value="1"/>
</dbReference>
<dbReference type="SMART" id="SM00086">
    <property type="entry name" value="PAC"/>
    <property type="match status" value="1"/>
</dbReference>
<dbReference type="PROSITE" id="PS50113">
    <property type="entry name" value="PAC"/>
    <property type="match status" value="1"/>
</dbReference>
<dbReference type="PANTHER" id="PTHR47429">
    <property type="entry name" value="PROTEIN TWIN LOV 1"/>
    <property type="match status" value="1"/>
</dbReference>
<keyword evidence="3" id="KW-0157">Chromophore</keyword>
<dbReference type="InterPro" id="IPR036890">
    <property type="entry name" value="HATPase_C_sf"/>
</dbReference>